<protein>
    <submittedName>
        <fullName evidence="1">Uncharacterized protein</fullName>
    </submittedName>
</protein>
<gene>
    <name evidence="1" type="ORF">FCN74_03025</name>
</gene>
<dbReference type="AlphaFoldDB" id="A0A4U5TSU9"/>
<comment type="caution">
    <text evidence="1">The sequence shown here is derived from an EMBL/GenBank/DDBJ whole genome shotgun (WGS) entry which is preliminary data.</text>
</comment>
<evidence type="ECO:0000313" key="2">
    <source>
        <dbReference type="Proteomes" id="UP000306552"/>
    </source>
</evidence>
<reference evidence="1 2" key="1">
    <citation type="submission" date="2019-04" db="EMBL/GenBank/DDBJ databases">
        <title>Psychroflexus halotolerans sp. nov., isolated from a marine solar saltern.</title>
        <authorList>
            <person name="Feng X."/>
        </authorList>
    </citation>
    <scope>NUCLEOTIDE SEQUENCE [LARGE SCALE GENOMIC DNA]</scope>
    <source>
        <strain evidence="1 2">WDS2C27</strain>
    </source>
</reference>
<keyword evidence="2" id="KW-1185">Reference proteome</keyword>
<proteinExistence type="predicted"/>
<name>A0A4U5TSU9_9FLAO</name>
<sequence>MRLSLIDKRILSSFYKNKKWRLENDLIKDGLNGKVKSISEHVTLINKPNKMPPESWADANTNDYGYDKMYNHLGYLMQETKYINNEKIDYIKSLEYIKRDGFCNKEIYRNHDNKILFTNNFKYLYSNNKITKWLSEPQNNLITKEFYFLNNKICRIDSYARVESRNHKDFMKQTLFDKNQNKKMSRQKDSFGYIYYTYKYKDNKLNVVEYAREFERIPEHNRINRKYYKYDKSGYLTTINWCQNNEITRTDNFINDDKGNWITKDIYIYNTLNIRVKRRIEYYRDEFED</sequence>
<dbReference type="Proteomes" id="UP000306552">
    <property type="component" value="Unassembled WGS sequence"/>
</dbReference>
<dbReference type="RefSeq" id="WP_138931110.1">
    <property type="nucleotide sequence ID" value="NZ_SWMU01000001.1"/>
</dbReference>
<dbReference type="EMBL" id="SWMU01000001">
    <property type="protein sequence ID" value="TKS57409.1"/>
    <property type="molecule type" value="Genomic_DNA"/>
</dbReference>
<evidence type="ECO:0000313" key="1">
    <source>
        <dbReference type="EMBL" id="TKS57409.1"/>
    </source>
</evidence>
<organism evidence="1 2">
    <name type="scientific">Mesohalobacter halotolerans</name>
    <dbReference type="NCBI Taxonomy" id="1883405"/>
    <lineage>
        <taxon>Bacteria</taxon>
        <taxon>Pseudomonadati</taxon>
        <taxon>Bacteroidota</taxon>
        <taxon>Flavobacteriia</taxon>
        <taxon>Flavobacteriales</taxon>
        <taxon>Flavobacteriaceae</taxon>
        <taxon>Mesohalobacter</taxon>
    </lineage>
</organism>
<accession>A0A4U5TSU9</accession>
<dbReference type="OrthoDB" id="9757939at2"/>